<dbReference type="SUPFAM" id="SSF54928">
    <property type="entry name" value="RNA-binding domain, RBD"/>
    <property type="match status" value="1"/>
</dbReference>
<accession>A0A1F6EDC7</accession>
<dbReference type="PANTHER" id="PTHR48027">
    <property type="entry name" value="HETEROGENEOUS NUCLEAR RIBONUCLEOPROTEIN 87F-RELATED"/>
    <property type="match status" value="1"/>
</dbReference>
<proteinExistence type="predicted"/>
<sequence length="113" mass="12016">MAKKLYVGGLPYSTTDTELKDAFAQAGAVVSAVVIVDKMSGRSKGFGFVEMSSDEEAQKAIGMMNGKDFGGRTLTVNEARPMEERPRRDFRGGNGGGNDRGGYGGGRDSGRSW</sequence>
<dbReference type="InterPro" id="IPR052462">
    <property type="entry name" value="SLIRP/GR-RBP-like"/>
</dbReference>
<feature type="compositionally biased region" description="Gly residues" evidence="2">
    <location>
        <begin position="92"/>
        <end position="107"/>
    </location>
</feature>
<dbReference type="GO" id="GO:0003723">
    <property type="term" value="F:RNA binding"/>
    <property type="evidence" value="ECO:0007669"/>
    <property type="project" value="UniProtKB-KW"/>
</dbReference>
<dbReference type="Proteomes" id="UP000176689">
    <property type="component" value="Unassembled WGS sequence"/>
</dbReference>
<keyword evidence="1" id="KW-0694">RNA-binding</keyword>
<name>A0A1F6EDC7_9BACT</name>
<evidence type="ECO:0000259" key="3">
    <source>
        <dbReference type="PROSITE" id="PS50102"/>
    </source>
</evidence>
<feature type="region of interest" description="Disordered" evidence="2">
    <location>
        <begin position="68"/>
        <end position="113"/>
    </location>
</feature>
<reference evidence="4 5" key="1">
    <citation type="journal article" date="2016" name="Nat. Commun.">
        <title>Thousands of microbial genomes shed light on interconnected biogeochemical processes in an aquifer system.</title>
        <authorList>
            <person name="Anantharaman K."/>
            <person name="Brown C.T."/>
            <person name="Hug L.A."/>
            <person name="Sharon I."/>
            <person name="Castelle C.J."/>
            <person name="Probst A.J."/>
            <person name="Thomas B.C."/>
            <person name="Singh A."/>
            <person name="Wilkins M.J."/>
            <person name="Karaoz U."/>
            <person name="Brodie E.L."/>
            <person name="Williams K.H."/>
            <person name="Hubbard S.S."/>
            <person name="Banfield J.F."/>
        </authorList>
    </citation>
    <scope>NUCLEOTIDE SEQUENCE [LARGE SCALE GENOMIC DNA]</scope>
</reference>
<protein>
    <recommendedName>
        <fullName evidence="3">RRM domain-containing protein</fullName>
    </recommendedName>
</protein>
<evidence type="ECO:0000313" key="5">
    <source>
        <dbReference type="Proteomes" id="UP000176689"/>
    </source>
</evidence>
<dbReference type="InterPro" id="IPR035979">
    <property type="entry name" value="RBD_domain_sf"/>
</dbReference>
<dbReference type="SMART" id="SM00360">
    <property type="entry name" value="RRM"/>
    <property type="match status" value="1"/>
</dbReference>
<evidence type="ECO:0000313" key="4">
    <source>
        <dbReference type="EMBL" id="OGG71212.1"/>
    </source>
</evidence>
<dbReference type="InterPro" id="IPR000504">
    <property type="entry name" value="RRM_dom"/>
</dbReference>
<evidence type="ECO:0000256" key="1">
    <source>
        <dbReference type="ARBA" id="ARBA00022884"/>
    </source>
</evidence>
<organism evidence="4 5">
    <name type="scientific">Candidatus Kaiserbacteria bacterium RIFCSPHIGHO2_12_FULL_53_13</name>
    <dbReference type="NCBI Taxonomy" id="1798502"/>
    <lineage>
        <taxon>Bacteria</taxon>
        <taxon>Candidatus Kaiseribacteriota</taxon>
    </lineage>
</organism>
<comment type="caution">
    <text evidence="4">The sequence shown here is derived from an EMBL/GenBank/DDBJ whole genome shotgun (WGS) entry which is preliminary data.</text>
</comment>
<dbReference type="InterPro" id="IPR048289">
    <property type="entry name" value="RRM2_NsCP33-like"/>
</dbReference>
<feature type="compositionally biased region" description="Basic and acidic residues" evidence="2">
    <location>
        <begin position="80"/>
        <end position="91"/>
    </location>
</feature>
<dbReference type="CDD" id="cd21608">
    <property type="entry name" value="RRM2_NsCP33_like"/>
    <property type="match status" value="1"/>
</dbReference>
<gene>
    <name evidence="4" type="ORF">A3F27_00235</name>
</gene>
<evidence type="ECO:0000256" key="2">
    <source>
        <dbReference type="SAM" id="MobiDB-lite"/>
    </source>
</evidence>
<dbReference type="EMBL" id="MFLP01000009">
    <property type="protein sequence ID" value="OGG71212.1"/>
    <property type="molecule type" value="Genomic_DNA"/>
</dbReference>
<feature type="domain" description="RRM" evidence="3">
    <location>
        <begin position="3"/>
        <end position="81"/>
    </location>
</feature>
<dbReference type="InterPro" id="IPR012677">
    <property type="entry name" value="Nucleotide-bd_a/b_plait_sf"/>
</dbReference>
<dbReference type="AlphaFoldDB" id="A0A1F6EDC7"/>
<dbReference type="Pfam" id="PF00076">
    <property type="entry name" value="RRM_1"/>
    <property type="match status" value="1"/>
</dbReference>
<dbReference type="PROSITE" id="PS50102">
    <property type="entry name" value="RRM"/>
    <property type="match status" value="1"/>
</dbReference>
<dbReference type="Gene3D" id="3.30.70.330">
    <property type="match status" value="1"/>
</dbReference>